<comment type="caution">
    <text evidence="2">The sequence shown here is derived from an EMBL/GenBank/DDBJ whole genome shotgun (WGS) entry which is preliminary data.</text>
</comment>
<dbReference type="Pfam" id="PF02515">
    <property type="entry name" value="CoA_transf_3"/>
    <property type="match status" value="1"/>
</dbReference>
<dbReference type="InterPro" id="IPR023606">
    <property type="entry name" value="CoA-Trfase_III_dom_1_sf"/>
</dbReference>
<dbReference type="GO" id="GO:0003824">
    <property type="term" value="F:catalytic activity"/>
    <property type="evidence" value="ECO:0007669"/>
    <property type="project" value="InterPro"/>
</dbReference>
<gene>
    <name evidence="2" type="primary">AMACR</name>
    <name evidence="2" type="ORF">GCM10011498_09480</name>
</gene>
<dbReference type="PANTHER" id="PTHR48228">
    <property type="entry name" value="SUCCINYL-COA--D-CITRAMALATE COA-TRANSFERASE"/>
    <property type="match status" value="1"/>
</dbReference>
<dbReference type="AlphaFoldDB" id="A0A916VNM8"/>
<reference evidence="2" key="1">
    <citation type="journal article" date="2014" name="Int. J. Syst. Evol. Microbiol.">
        <title>Complete genome sequence of Corynebacterium casei LMG S-19264T (=DSM 44701T), isolated from a smear-ripened cheese.</title>
        <authorList>
            <consortium name="US DOE Joint Genome Institute (JGI-PGF)"/>
            <person name="Walter F."/>
            <person name="Albersmeier A."/>
            <person name="Kalinowski J."/>
            <person name="Ruckert C."/>
        </authorList>
    </citation>
    <scope>NUCLEOTIDE SEQUENCE</scope>
    <source>
        <strain evidence="2">CGMCC 1.15880</strain>
    </source>
</reference>
<dbReference type="InterPro" id="IPR050509">
    <property type="entry name" value="CoA-transferase_III"/>
</dbReference>
<dbReference type="Gene3D" id="3.30.1540.10">
    <property type="entry name" value="formyl-coa transferase, domain 3"/>
    <property type="match status" value="1"/>
</dbReference>
<sequence>MSNGPLHGVRIVEFAGLGPTPFAAMTLADMGAEVIRIQRPGLKHLMGLKYDILDRGRSFVELDLKDADDIDTVKALLGSADALIEGMRPGVMERLGLGPDEVSALNPRLVYGRMTGWGQSGPLAHAAGHDINYIALSGALHAIGPRDTPVIPLNLIGDFGGGGMYMAYGIVCALFEATRSGLGQVVDTAITDGTAHLMSMIYAMQQGNAWEDRRESNILDGAAPFYGVYKCACGGHAAVGAIEPKFYAELLARIGADAELAKTQMDRSTWPAVREEFAAIFATKTRDAWSDLLLGTDSCYAPVLTIAEAYHAPHNTARGHFGKKGQIAEPAPTPKLSRTPGSVQDCSQSIPLNVKDVVQIWQEARKS</sequence>
<dbReference type="Proteomes" id="UP000628017">
    <property type="component" value="Unassembled WGS sequence"/>
</dbReference>
<accession>A0A916VNM8</accession>
<dbReference type="SUPFAM" id="SSF89796">
    <property type="entry name" value="CoA-transferase family III (CaiB/BaiF)"/>
    <property type="match status" value="1"/>
</dbReference>
<dbReference type="InterPro" id="IPR003673">
    <property type="entry name" value="CoA-Trfase_fam_III"/>
</dbReference>
<proteinExistence type="predicted"/>
<dbReference type="EMBL" id="BMKA01000001">
    <property type="protein sequence ID" value="GGA11383.1"/>
    <property type="molecule type" value="Genomic_DNA"/>
</dbReference>
<dbReference type="InterPro" id="IPR044855">
    <property type="entry name" value="CoA-Trfase_III_dom3_sf"/>
</dbReference>
<protein>
    <submittedName>
        <fullName evidence="2">Alpha-methylacyl-CoA racemase</fullName>
    </submittedName>
</protein>
<evidence type="ECO:0000313" key="2">
    <source>
        <dbReference type="EMBL" id="GGA11383.1"/>
    </source>
</evidence>
<feature type="region of interest" description="Disordered" evidence="1">
    <location>
        <begin position="321"/>
        <end position="344"/>
    </location>
</feature>
<evidence type="ECO:0000313" key="3">
    <source>
        <dbReference type="Proteomes" id="UP000628017"/>
    </source>
</evidence>
<evidence type="ECO:0000256" key="1">
    <source>
        <dbReference type="SAM" id="MobiDB-lite"/>
    </source>
</evidence>
<organism evidence="2 3">
    <name type="scientific">Neptunicoccus cionae</name>
    <dbReference type="NCBI Taxonomy" id="2035344"/>
    <lineage>
        <taxon>Bacteria</taxon>
        <taxon>Pseudomonadati</taxon>
        <taxon>Pseudomonadota</taxon>
        <taxon>Alphaproteobacteria</taxon>
        <taxon>Rhodobacterales</taxon>
        <taxon>Paracoccaceae</taxon>
        <taxon>Neptunicoccus</taxon>
    </lineage>
</organism>
<reference evidence="2" key="2">
    <citation type="submission" date="2020-09" db="EMBL/GenBank/DDBJ databases">
        <authorList>
            <person name="Sun Q."/>
            <person name="Zhou Y."/>
        </authorList>
    </citation>
    <scope>NUCLEOTIDE SEQUENCE</scope>
    <source>
        <strain evidence="2">CGMCC 1.15880</strain>
    </source>
</reference>
<dbReference type="PANTHER" id="PTHR48228:SF5">
    <property type="entry name" value="ALPHA-METHYLACYL-COA RACEMASE"/>
    <property type="match status" value="1"/>
</dbReference>
<dbReference type="RefSeq" id="WP_229678420.1">
    <property type="nucleotide sequence ID" value="NZ_BMKA01000001.1"/>
</dbReference>
<keyword evidence="3" id="KW-1185">Reference proteome</keyword>
<name>A0A916VNM8_9RHOB</name>
<dbReference type="Gene3D" id="3.40.50.10540">
    <property type="entry name" value="Crotonobetainyl-coa:carnitine coa-transferase, domain 1"/>
    <property type="match status" value="1"/>
</dbReference>